<feature type="transmembrane region" description="Helical" evidence="1">
    <location>
        <begin position="59"/>
        <end position="78"/>
    </location>
</feature>
<organism evidence="2 3">
    <name type="scientific">Pristionchus mayeri</name>
    <dbReference type="NCBI Taxonomy" id="1317129"/>
    <lineage>
        <taxon>Eukaryota</taxon>
        <taxon>Metazoa</taxon>
        <taxon>Ecdysozoa</taxon>
        <taxon>Nematoda</taxon>
        <taxon>Chromadorea</taxon>
        <taxon>Rhabditida</taxon>
        <taxon>Rhabditina</taxon>
        <taxon>Diplogasteromorpha</taxon>
        <taxon>Diplogasteroidea</taxon>
        <taxon>Neodiplogasteridae</taxon>
        <taxon>Pristionchus</taxon>
    </lineage>
</organism>
<reference evidence="3" key="1">
    <citation type="submission" date="2022-10" db="EMBL/GenBank/DDBJ databases">
        <title>Genome assembly of Pristionchus species.</title>
        <authorList>
            <person name="Yoshida K."/>
            <person name="Sommer R.J."/>
        </authorList>
    </citation>
    <scope>NUCLEOTIDE SEQUENCE [LARGE SCALE GENOMIC DNA]</scope>
    <source>
        <strain evidence="3">RS5460</strain>
    </source>
</reference>
<evidence type="ECO:0000313" key="3">
    <source>
        <dbReference type="Proteomes" id="UP001328107"/>
    </source>
</evidence>
<dbReference type="AlphaFoldDB" id="A0AAN5CLV6"/>
<evidence type="ECO:0000313" key="2">
    <source>
        <dbReference type="EMBL" id="GMR46778.1"/>
    </source>
</evidence>
<gene>
    <name evidence="2" type="ORF">PMAYCL1PPCAC_16973</name>
</gene>
<keyword evidence="3" id="KW-1185">Reference proteome</keyword>
<keyword evidence="1" id="KW-0472">Membrane</keyword>
<sequence>MMRGLNESLRYGFDHDRELLLDITMGTQTILPLVNIILLHPAVLVLLVGRRNMRADIRIGYASTVIGFMLSDMVLFGLRAHLLSPFAGIYCGGPLCREGRVDLTIIRSAALNCCHTLLLRGSEYIRSDTGSKFGESTNYRPG</sequence>
<proteinExistence type="predicted"/>
<protein>
    <recommendedName>
        <fullName evidence="4">G protein-coupled receptor</fullName>
    </recommendedName>
</protein>
<name>A0AAN5CLV6_9BILA</name>
<comment type="caution">
    <text evidence="2">The sequence shown here is derived from an EMBL/GenBank/DDBJ whole genome shotgun (WGS) entry which is preliminary data.</text>
</comment>
<keyword evidence="1" id="KW-1133">Transmembrane helix</keyword>
<evidence type="ECO:0008006" key="4">
    <source>
        <dbReference type="Google" id="ProtNLM"/>
    </source>
</evidence>
<dbReference type="EMBL" id="BTRK01000004">
    <property type="protein sequence ID" value="GMR46778.1"/>
    <property type="molecule type" value="Genomic_DNA"/>
</dbReference>
<feature type="transmembrane region" description="Helical" evidence="1">
    <location>
        <begin position="29"/>
        <end position="47"/>
    </location>
</feature>
<evidence type="ECO:0000256" key="1">
    <source>
        <dbReference type="SAM" id="Phobius"/>
    </source>
</evidence>
<dbReference type="Proteomes" id="UP001328107">
    <property type="component" value="Unassembled WGS sequence"/>
</dbReference>
<feature type="non-terminal residue" evidence="2">
    <location>
        <position position="142"/>
    </location>
</feature>
<accession>A0AAN5CLV6</accession>
<keyword evidence="1" id="KW-0812">Transmembrane</keyword>